<sequence>MCAVRIVENNVYRPIGQDSNAVSIEMDLLQVGSEPVGMRCPHCQEEVAVLLRDPVLGETLEKRGTLLPAVRPIPRRVCADFVNLIFTRKGRHIRADECPTAGTKVVGGLARRHAVRQHAPTATPETTVK</sequence>
<protein>
    <submittedName>
        <fullName evidence="1">Uncharacterized protein</fullName>
    </submittedName>
</protein>
<dbReference type="Proteomes" id="UP000299102">
    <property type="component" value="Unassembled WGS sequence"/>
</dbReference>
<name>A0A4C1U4U9_EUMVA</name>
<evidence type="ECO:0000313" key="1">
    <source>
        <dbReference type="EMBL" id="GBP21413.1"/>
    </source>
</evidence>
<dbReference type="EMBL" id="BGZK01000128">
    <property type="protein sequence ID" value="GBP21413.1"/>
    <property type="molecule type" value="Genomic_DNA"/>
</dbReference>
<accession>A0A4C1U4U9</accession>
<organism evidence="1 2">
    <name type="scientific">Eumeta variegata</name>
    <name type="common">Bagworm moth</name>
    <name type="synonym">Eumeta japonica</name>
    <dbReference type="NCBI Taxonomy" id="151549"/>
    <lineage>
        <taxon>Eukaryota</taxon>
        <taxon>Metazoa</taxon>
        <taxon>Ecdysozoa</taxon>
        <taxon>Arthropoda</taxon>
        <taxon>Hexapoda</taxon>
        <taxon>Insecta</taxon>
        <taxon>Pterygota</taxon>
        <taxon>Neoptera</taxon>
        <taxon>Endopterygota</taxon>
        <taxon>Lepidoptera</taxon>
        <taxon>Glossata</taxon>
        <taxon>Ditrysia</taxon>
        <taxon>Tineoidea</taxon>
        <taxon>Psychidae</taxon>
        <taxon>Oiketicinae</taxon>
        <taxon>Eumeta</taxon>
    </lineage>
</organism>
<gene>
    <name evidence="1" type="ORF">EVAR_12014_1</name>
</gene>
<dbReference type="AlphaFoldDB" id="A0A4C1U4U9"/>
<evidence type="ECO:0000313" key="2">
    <source>
        <dbReference type="Proteomes" id="UP000299102"/>
    </source>
</evidence>
<keyword evidence="2" id="KW-1185">Reference proteome</keyword>
<proteinExistence type="predicted"/>
<comment type="caution">
    <text evidence="1">The sequence shown here is derived from an EMBL/GenBank/DDBJ whole genome shotgun (WGS) entry which is preliminary data.</text>
</comment>
<dbReference type="OrthoDB" id="5599753at2759"/>
<reference evidence="1 2" key="1">
    <citation type="journal article" date="2019" name="Commun. Biol.">
        <title>The bagworm genome reveals a unique fibroin gene that provides high tensile strength.</title>
        <authorList>
            <person name="Kono N."/>
            <person name="Nakamura H."/>
            <person name="Ohtoshi R."/>
            <person name="Tomita M."/>
            <person name="Numata K."/>
            <person name="Arakawa K."/>
        </authorList>
    </citation>
    <scope>NUCLEOTIDE SEQUENCE [LARGE SCALE GENOMIC DNA]</scope>
</reference>